<dbReference type="Pfam" id="PF00294">
    <property type="entry name" value="PfkB"/>
    <property type="match status" value="1"/>
</dbReference>
<dbReference type="PANTHER" id="PTHR43085:SF57">
    <property type="entry name" value="CARBOHYDRATE KINASE PFKB DOMAIN-CONTAINING PROTEIN"/>
    <property type="match status" value="1"/>
</dbReference>
<organism evidence="6 7">
    <name type="scientific">Pseudoclavibacter endophyticus</name>
    <dbReference type="NCBI Taxonomy" id="1778590"/>
    <lineage>
        <taxon>Bacteria</taxon>
        <taxon>Bacillati</taxon>
        <taxon>Actinomycetota</taxon>
        <taxon>Actinomycetes</taxon>
        <taxon>Micrococcales</taxon>
        <taxon>Microbacteriaceae</taxon>
        <taxon>Pseudoclavibacter</taxon>
    </lineage>
</organism>
<protein>
    <submittedName>
        <fullName evidence="6">Carbohydrate kinase family protein</fullName>
    </submittedName>
</protein>
<evidence type="ECO:0000313" key="7">
    <source>
        <dbReference type="Proteomes" id="UP000431744"/>
    </source>
</evidence>
<evidence type="ECO:0000256" key="4">
    <source>
        <dbReference type="SAM" id="MobiDB-lite"/>
    </source>
</evidence>
<gene>
    <name evidence="6" type="ORF">F8O04_01225</name>
</gene>
<feature type="domain" description="Carbohydrate kinase PfkB" evidence="5">
    <location>
        <begin position="103"/>
        <end position="388"/>
    </location>
</feature>
<dbReference type="PANTHER" id="PTHR43085">
    <property type="entry name" value="HEXOKINASE FAMILY MEMBER"/>
    <property type="match status" value="1"/>
</dbReference>
<dbReference type="OrthoDB" id="9795789at2"/>
<keyword evidence="2" id="KW-0808">Transferase</keyword>
<sequence>MARPPAAGRAPDRPLGPPPRAAARPTARTRRSPQEVGGHSRACGRCPRDRLVARIRVAPAPTGHGRAARHARVRASHPFDTIPRVPPLSSPQAIPNVTAPVAVIGDVYIDEVFEGDDRRGASTEHLGGSGLAVATDLALLGVECMLIASVGDDAAGRRVRAHLDEHGIQFLPTVGSHPTGHVRSVHVQGRTHSRYDESTRLRRVDFDDAQLAAIGDAPYVAVAGFAFDDKKQQRKLLAAVRQPQNRLVLDPNPREGLFIDQGRFRRHFERHASSALLVHLGSGDAELIFRSPVDEVTSDLLDLGAGHVLATEGRNGSRWVNRAGLDVSAPIAYFDGPVVDTLGAGDAVLAVAIAALVREGVPRRELDARAILHRAMALAGATIRNRGPHLQDADEVPISAKRTSNAFRVLEEPRHRLVR</sequence>
<dbReference type="SUPFAM" id="SSF53613">
    <property type="entry name" value="Ribokinase-like"/>
    <property type="match status" value="1"/>
</dbReference>
<proteinExistence type="inferred from homology"/>
<reference evidence="6 7" key="1">
    <citation type="submission" date="2019-09" db="EMBL/GenBank/DDBJ databases">
        <title>Phylogeny of genus Pseudoclavibacter and closely related genus.</title>
        <authorList>
            <person name="Li Y."/>
        </authorList>
    </citation>
    <scope>NUCLEOTIDE SEQUENCE [LARGE SCALE GENOMIC DNA]</scope>
    <source>
        <strain evidence="6 7">EGI 60007</strain>
    </source>
</reference>
<comment type="similarity">
    <text evidence="1">Belongs to the carbohydrate kinase PfkB family.</text>
</comment>
<keyword evidence="3 6" id="KW-0418">Kinase</keyword>
<evidence type="ECO:0000256" key="1">
    <source>
        <dbReference type="ARBA" id="ARBA00010688"/>
    </source>
</evidence>
<accession>A0A6H9WDG4</accession>
<dbReference type="GO" id="GO:0016301">
    <property type="term" value="F:kinase activity"/>
    <property type="evidence" value="ECO:0007669"/>
    <property type="project" value="UniProtKB-KW"/>
</dbReference>
<dbReference type="Gene3D" id="3.40.1190.20">
    <property type="match status" value="1"/>
</dbReference>
<dbReference type="Proteomes" id="UP000431744">
    <property type="component" value="Unassembled WGS sequence"/>
</dbReference>
<evidence type="ECO:0000256" key="2">
    <source>
        <dbReference type="ARBA" id="ARBA00022679"/>
    </source>
</evidence>
<dbReference type="InterPro" id="IPR029056">
    <property type="entry name" value="Ribokinase-like"/>
</dbReference>
<keyword evidence="7" id="KW-1185">Reference proteome</keyword>
<comment type="caution">
    <text evidence="6">The sequence shown here is derived from an EMBL/GenBank/DDBJ whole genome shotgun (WGS) entry which is preliminary data.</text>
</comment>
<dbReference type="InterPro" id="IPR011611">
    <property type="entry name" value="PfkB_dom"/>
</dbReference>
<dbReference type="AlphaFoldDB" id="A0A6H9WDG4"/>
<evidence type="ECO:0000313" key="6">
    <source>
        <dbReference type="EMBL" id="KAB1648949.1"/>
    </source>
</evidence>
<evidence type="ECO:0000256" key="3">
    <source>
        <dbReference type="ARBA" id="ARBA00022777"/>
    </source>
</evidence>
<name>A0A6H9WDG4_9MICO</name>
<dbReference type="InterPro" id="IPR050306">
    <property type="entry name" value="PfkB_Carbo_kinase"/>
</dbReference>
<dbReference type="EMBL" id="WBJY01000001">
    <property type="protein sequence ID" value="KAB1648949.1"/>
    <property type="molecule type" value="Genomic_DNA"/>
</dbReference>
<feature type="region of interest" description="Disordered" evidence="4">
    <location>
        <begin position="1"/>
        <end position="44"/>
    </location>
</feature>
<evidence type="ECO:0000259" key="5">
    <source>
        <dbReference type="Pfam" id="PF00294"/>
    </source>
</evidence>